<feature type="compositionally biased region" description="Basic and acidic residues" evidence="1">
    <location>
        <begin position="277"/>
        <end position="286"/>
    </location>
</feature>
<dbReference type="OrthoDB" id="5106886at2759"/>
<feature type="region of interest" description="Disordered" evidence="1">
    <location>
        <begin position="261"/>
        <end position="301"/>
    </location>
</feature>
<dbReference type="AlphaFoldDB" id="A0A2L2U3F3"/>
<feature type="region of interest" description="Disordered" evidence="1">
    <location>
        <begin position="204"/>
        <end position="243"/>
    </location>
</feature>
<feature type="compositionally biased region" description="Basic and acidic residues" evidence="1">
    <location>
        <begin position="1"/>
        <end position="15"/>
    </location>
</feature>
<sequence length="388" mass="43220">MEKPGKKDRKGEKEPPTNVIDLSCSPASKSFMTTSSFPANAPKGPSREHSKAWRNKFTYNSQPLPIFSSNNPPDPPRAGVNVGPASLCSRTSNDTERSSYGTESKIKVLEICMSLKDRYLAVPNAPHADQEPFWGRLLEMLDLTPITKAKFKDWKEVHRAVEHWCQARRSYMRENRLHQLNLVFAQRFCQIYHGYFAATSQFSAGPTEPTTGKREHVGLTPCSNGTSVPANTSAPPARSAFSDPQIVLLPSTSNTNMIQRLEKPESQLSNSSTQQYDSRKKKDLEPPIHSTGSSGLKEETRQTLCMSSQSDHVLTTTTTYLQREIHLEAKKPAIHARHLFADLRSHHCHPLGGGTVLGTRISIVKGDIRIIIKAVDIKRSTVIDPLLE</sequence>
<feature type="compositionally biased region" description="Polar residues" evidence="1">
    <location>
        <begin position="88"/>
        <end position="99"/>
    </location>
</feature>
<name>A0A2L2U3F3_9HYPO</name>
<feature type="region of interest" description="Disordered" evidence="1">
    <location>
        <begin position="1"/>
        <end position="99"/>
    </location>
</feature>
<protein>
    <submittedName>
        <fullName evidence="2">Uncharacterized protein</fullName>
    </submittedName>
</protein>
<evidence type="ECO:0000256" key="1">
    <source>
        <dbReference type="SAM" id="MobiDB-lite"/>
    </source>
</evidence>
<accession>A0A2L2U3F3</accession>
<keyword evidence="3" id="KW-1185">Reference proteome</keyword>
<proteinExistence type="predicted"/>
<dbReference type="Proteomes" id="UP000245910">
    <property type="component" value="Chromosome III"/>
</dbReference>
<feature type="compositionally biased region" description="Polar residues" evidence="1">
    <location>
        <begin position="57"/>
        <end position="71"/>
    </location>
</feature>
<evidence type="ECO:0000313" key="3">
    <source>
        <dbReference type="Proteomes" id="UP000245910"/>
    </source>
</evidence>
<dbReference type="EMBL" id="LN649231">
    <property type="protein sequence ID" value="CEI69265.1"/>
    <property type="molecule type" value="Genomic_DNA"/>
</dbReference>
<feature type="compositionally biased region" description="Polar residues" evidence="1">
    <location>
        <begin position="221"/>
        <end position="234"/>
    </location>
</feature>
<evidence type="ECO:0000313" key="2">
    <source>
        <dbReference type="EMBL" id="CEI69265.1"/>
    </source>
</evidence>
<reference evidence="3" key="1">
    <citation type="submission" date="2014-10" db="EMBL/GenBank/DDBJ databases">
        <authorList>
            <person name="King R."/>
        </authorList>
    </citation>
    <scope>NUCLEOTIDE SEQUENCE [LARGE SCALE GENOMIC DNA]</scope>
    <source>
        <strain evidence="3">A3/5</strain>
    </source>
</reference>
<organism evidence="2 3">
    <name type="scientific">Fusarium venenatum</name>
    <dbReference type="NCBI Taxonomy" id="56646"/>
    <lineage>
        <taxon>Eukaryota</taxon>
        <taxon>Fungi</taxon>
        <taxon>Dikarya</taxon>
        <taxon>Ascomycota</taxon>
        <taxon>Pezizomycotina</taxon>
        <taxon>Sordariomycetes</taxon>
        <taxon>Hypocreomycetidae</taxon>
        <taxon>Hypocreales</taxon>
        <taxon>Nectriaceae</taxon>
        <taxon>Fusarium</taxon>
    </lineage>
</organism>
<feature type="compositionally biased region" description="Polar residues" evidence="1">
    <location>
        <begin position="266"/>
        <end position="276"/>
    </location>
</feature>
<feature type="compositionally biased region" description="Polar residues" evidence="1">
    <location>
        <begin position="25"/>
        <end position="38"/>
    </location>
</feature>